<accession>A0A4R9IA31</accession>
<reference evidence="1" key="1">
    <citation type="journal article" date="2019" name="PLoS Negl. Trop. Dis.">
        <title>Revisiting the worldwide diversity of Leptospira species in the environment.</title>
        <authorList>
            <person name="Vincent A.T."/>
            <person name="Schiettekatte O."/>
            <person name="Bourhy P."/>
            <person name="Veyrier F.J."/>
            <person name="Picardeau M."/>
        </authorList>
    </citation>
    <scope>NUCLEOTIDE SEQUENCE [LARGE SCALE GENOMIC DNA]</scope>
    <source>
        <strain evidence="1">201800287</strain>
    </source>
</reference>
<dbReference type="RefSeq" id="WP_135601128.1">
    <property type="nucleotide sequence ID" value="NZ_RQFK01000023.1"/>
</dbReference>
<dbReference type="InterPro" id="IPR029060">
    <property type="entry name" value="PIN-like_dom_sf"/>
</dbReference>
<dbReference type="OrthoDB" id="9799824at2"/>
<protein>
    <submittedName>
        <fullName evidence="1">PIN domain-containing protein</fullName>
    </submittedName>
</protein>
<evidence type="ECO:0000313" key="2">
    <source>
        <dbReference type="Proteomes" id="UP000298009"/>
    </source>
</evidence>
<sequence>MNSRVYIETSVISYYTAKLSKDIRTLSRQETTIDWWEEEMSKFDCFISLAVIEEISKGNQLEAEKRLKASENLPILAEKVEIMALAEKYFSKLNIPEKSKYDTIHIAYASFYEVEYLLSWNMKHISNPRTQSALIDLNLELNWKTPLLITPEALMEIS</sequence>
<organism evidence="1 2">
    <name type="scientific">Leptospira noumeaensis</name>
    <dbReference type="NCBI Taxonomy" id="2484964"/>
    <lineage>
        <taxon>Bacteria</taxon>
        <taxon>Pseudomonadati</taxon>
        <taxon>Spirochaetota</taxon>
        <taxon>Spirochaetia</taxon>
        <taxon>Leptospirales</taxon>
        <taxon>Leptospiraceae</taxon>
        <taxon>Leptospira</taxon>
    </lineage>
</organism>
<evidence type="ECO:0000313" key="1">
    <source>
        <dbReference type="EMBL" id="TGK83227.1"/>
    </source>
</evidence>
<proteinExistence type="predicted"/>
<dbReference type="SUPFAM" id="SSF88723">
    <property type="entry name" value="PIN domain-like"/>
    <property type="match status" value="1"/>
</dbReference>
<keyword evidence="2" id="KW-1185">Reference proteome</keyword>
<dbReference type="EMBL" id="RQFK01000023">
    <property type="protein sequence ID" value="TGK83227.1"/>
    <property type="molecule type" value="Genomic_DNA"/>
</dbReference>
<dbReference type="AlphaFoldDB" id="A0A4R9IA31"/>
<comment type="caution">
    <text evidence="1">The sequence shown here is derived from an EMBL/GenBank/DDBJ whole genome shotgun (WGS) entry which is preliminary data.</text>
</comment>
<name>A0A4R9IA31_9LEPT</name>
<dbReference type="Proteomes" id="UP000298009">
    <property type="component" value="Unassembled WGS sequence"/>
</dbReference>
<gene>
    <name evidence="1" type="ORF">EHQ24_07950</name>
</gene>
<dbReference type="CDD" id="cd18687">
    <property type="entry name" value="PIN_VapC-like"/>
    <property type="match status" value="1"/>
</dbReference>